<dbReference type="GO" id="GO:0044718">
    <property type="term" value="P:siderophore transmembrane transport"/>
    <property type="evidence" value="ECO:0007669"/>
    <property type="project" value="TreeGrafter"/>
</dbReference>
<evidence type="ECO:0000256" key="5">
    <source>
        <dbReference type="ARBA" id="ARBA00022729"/>
    </source>
</evidence>
<dbReference type="EMBL" id="JACDZE010000001">
    <property type="protein sequence ID" value="MBA5629084.1"/>
    <property type="molecule type" value="Genomic_DNA"/>
</dbReference>
<evidence type="ECO:0000256" key="8">
    <source>
        <dbReference type="ARBA" id="ARBA00023170"/>
    </source>
</evidence>
<dbReference type="PANTHER" id="PTHR30069">
    <property type="entry name" value="TONB-DEPENDENT OUTER MEMBRANE RECEPTOR"/>
    <property type="match status" value="1"/>
</dbReference>
<keyword evidence="6 11" id="KW-0798">TonB box</keyword>
<organism evidence="15 16">
    <name type="scientific">Moheibacter lacus</name>
    <dbReference type="NCBI Taxonomy" id="2745851"/>
    <lineage>
        <taxon>Bacteria</taxon>
        <taxon>Pseudomonadati</taxon>
        <taxon>Bacteroidota</taxon>
        <taxon>Flavobacteriia</taxon>
        <taxon>Flavobacteriales</taxon>
        <taxon>Weeksellaceae</taxon>
        <taxon>Moheibacter</taxon>
    </lineage>
</organism>
<protein>
    <submittedName>
        <fullName evidence="15">TonB-dependent receptor</fullName>
    </submittedName>
</protein>
<keyword evidence="5 12" id="KW-0732">Signal</keyword>
<name>A0A838ZKZ6_9FLAO</name>
<keyword evidence="3 10" id="KW-1134">Transmembrane beta strand</keyword>
<evidence type="ECO:0000256" key="11">
    <source>
        <dbReference type="RuleBase" id="RU003357"/>
    </source>
</evidence>
<dbReference type="GO" id="GO:0015344">
    <property type="term" value="F:siderophore uptake transmembrane transporter activity"/>
    <property type="evidence" value="ECO:0007669"/>
    <property type="project" value="TreeGrafter"/>
</dbReference>
<keyword evidence="9 10" id="KW-0998">Cell outer membrane</keyword>
<dbReference type="InterPro" id="IPR000531">
    <property type="entry name" value="Beta-barrel_TonB"/>
</dbReference>
<keyword evidence="4 10" id="KW-0812">Transmembrane</keyword>
<dbReference type="AlphaFoldDB" id="A0A838ZKZ6"/>
<comment type="caution">
    <text evidence="15">The sequence shown here is derived from an EMBL/GenBank/DDBJ whole genome shotgun (WGS) entry which is preliminary data.</text>
</comment>
<dbReference type="InterPro" id="IPR039426">
    <property type="entry name" value="TonB-dep_rcpt-like"/>
</dbReference>
<proteinExistence type="inferred from homology"/>
<dbReference type="Gene3D" id="2.170.130.10">
    <property type="entry name" value="TonB-dependent receptor, plug domain"/>
    <property type="match status" value="1"/>
</dbReference>
<evidence type="ECO:0000313" key="16">
    <source>
        <dbReference type="Proteomes" id="UP000552241"/>
    </source>
</evidence>
<keyword evidence="16" id="KW-1185">Reference proteome</keyword>
<dbReference type="InterPro" id="IPR012910">
    <property type="entry name" value="Plug_dom"/>
</dbReference>
<evidence type="ECO:0000259" key="13">
    <source>
        <dbReference type="Pfam" id="PF00593"/>
    </source>
</evidence>
<keyword evidence="2 10" id="KW-0813">Transport</keyword>
<evidence type="ECO:0000259" key="14">
    <source>
        <dbReference type="Pfam" id="PF07715"/>
    </source>
</evidence>
<dbReference type="PROSITE" id="PS52016">
    <property type="entry name" value="TONB_DEPENDENT_REC_3"/>
    <property type="match status" value="1"/>
</dbReference>
<gene>
    <name evidence="15" type="ORF">HU137_04785</name>
</gene>
<accession>A0A838ZKZ6</accession>
<evidence type="ECO:0000256" key="2">
    <source>
        <dbReference type="ARBA" id="ARBA00022448"/>
    </source>
</evidence>
<evidence type="ECO:0000256" key="1">
    <source>
        <dbReference type="ARBA" id="ARBA00004571"/>
    </source>
</evidence>
<comment type="similarity">
    <text evidence="10 11">Belongs to the TonB-dependent receptor family.</text>
</comment>
<comment type="subcellular location">
    <subcellularLocation>
        <location evidence="1 10">Cell outer membrane</location>
        <topology evidence="1 10">Multi-pass membrane protein</topology>
    </subcellularLocation>
</comment>
<dbReference type="Pfam" id="PF07715">
    <property type="entry name" value="Plug"/>
    <property type="match status" value="1"/>
</dbReference>
<reference evidence="15 16" key="1">
    <citation type="submission" date="2020-07" db="EMBL/GenBank/DDBJ databases">
        <title>Moheibacter lacus sp. nov., a member of the family Flavobacteriaceae isolated from freshwater lake sediment.</title>
        <authorList>
            <person name="Liu Y."/>
        </authorList>
    </citation>
    <scope>NUCLEOTIDE SEQUENCE [LARGE SCALE GENOMIC DNA]</scope>
    <source>
        <strain evidence="15 16">BDHS18</strain>
    </source>
</reference>
<evidence type="ECO:0000256" key="9">
    <source>
        <dbReference type="ARBA" id="ARBA00023237"/>
    </source>
</evidence>
<keyword evidence="8 15" id="KW-0675">Receptor</keyword>
<dbReference type="RefSeq" id="WP_182042650.1">
    <property type="nucleotide sequence ID" value="NZ_JACDZE010000001.1"/>
</dbReference>
<evidence type="ECO:0000256" key="10">
    <source>
        <dbReference type="PROSITE-ProRule" id="PRU01360"/>
    </source>
</evidence>
<feature type="domain" description="TonB-dependent receptor plug" evidence="14">
    <location>
        <begin position="50"/>
        <end position="141"/>
    </location>
</feature>
<feature type="domain" description="TonB-dependent receptor-like beta-barrel" evidence="13">
    <location>
        <begin position="166"/>
        <end position="589"/>
    </location>
</feature>
<dbReference type="InterPro" id="IPR037066">
    <property type="entry name" value="Plug_dom_sf"/>
</dbReference>
<evidence type="ECO:0000256" key="7">
    <source>
        <dbReference type="ARBA" id="ARBA00023136"/>
    </source>
</evidence>
<feature type="signal peptide" evidence="12">
    <location>
        <begin position="1"/>
        <end position="19"/>
    </location>
</feature>
<dbReference type="Pfam" id="PF00593">
    <property type="entry name" value="TonB_dep_Rec_b-barrel"/>
    <property type="match status" value="1"/>
</dbReference>
<dbReference type="GO" id="GO:0009279">
    <property type="term" value="C:cell outer membrane"/>
    <property type="evidence" value="ECO:0007669"/>
    <property type="project" value="UniProtKB-SubCell"/>
</dbReference>
<dbReference type="Gene3D" id="2.40.170.20">
    <property type="entry name" value="TonB-dependent receptor, beta-barrel domain"/>
    <property type="match status" value="1"/>
</dbReference>
<evidence type="ECO:0000256" key="3">
    <source>
        <dbReference type="ARBA" id="ARBA00022452"/>
    </source>
</evidence>
<feature type="chain" id="PRO_5032294235" evidence="12">
    <location>
        <begin position="20"/>
        <end position="615"/>
    </location>
</feature>
<dbReference type="InterPro" id="IPR036942">
    <property type="entry name" value="Beta-barrel_TonB_sf"/>
</dbReference>
<keyword evidence="7 10" id="KW-0472">Membrane</keyword>
<evidence type="ECO:0000256" key="4">
    <source>
        <dbReference type="ARBA" id="ARBA00022692"/>
    </source>
</evidence>
<dbReference type="SUPFAM" id="SSF56935">
    <property type="entry name" value="Porins"/>
    <property type="match status" value="1"/>
</dbReference>
<sequence length="615" mass="70370">MRKLLPILCLLTGFLQLQAQQDTIQLSGTSISAQHDLSQIQTQSEISLNDSILKKSQPSLTQILLFNSPIYFKESGAGMVASPSFRGTTASQTLVLWNGININSQTNGQTDFNTVSINGYDQINIKGGAGNVAEVNSSVGGSVELINELKFKNDFSNELFLRYGSFNTINGSFKSEFSTENLSFYTNYARFSSENDFEFPEDESRKNTNGQFYNNNINLGAAYKINAKNTLKFYGNLFQGRRNLAVVTPYATKSKYENYNVRSLLNWESRFGKFDSDLKLAYLTEEYRYFPNVSKAIFDLGEVNTLVAKYDLRYRFTSNFQLQSHLEFTRNEGFSGEEMENEIRNLGAISLSTKHQVLPKFYYEISLRQELSEIYGNPLLYSLGGNWSVTDFYTLKFNASKNFRIPTYNDLYWPEVGNPDLNPETSYQAEIGNEFQNRIFKFSITAFYNAVDNLIRWIPNANPLGGILWRPENVEDVKIYGIESILSANKKFAQHQISLAATYAYTVSEDQKLNKQLIYVPYHKATASLSYGWKGVSVYSQFLFNGKVFTTTQNEPEHRLDHYYVTNLGLDYDFGKENTYKIGFEVLNLMDYEYENVEARPMPGRSFQVYLNIKI</sequence>
<dbReference type="PANTHER" id="PTHR30069:SF29">
    <property type="entry name" value="HEMOGLOBIN AND HEMOGLOBIN-HAPTOGLOBIN-BINDING PROTEIN 1-RELATED"/>
    <property type="match status" value="1"/>
</dbReference>
<evidence type="ECO:0000313" key="15">
    <source>
        <dbReference type="EMBL" id="MBA5629084.1"/>
    </source>
</evidence>
<evidence type="ECO:0000256" key="6">
    <source>
        <dbReference type="ARBA" id="ARBA00023077"/>
    </source>
</evidence>
<dbReference type="Proteomes" id="UP000552241">
    <property type="component" value="Unassembled WGS sequence"/>
</dbReference>
<evidence type="ECO:0000256" key="12">
    <source>
        <dbReference type="SAM" id="SignalP"/>
    </source>
</evidence>